<dbReference type="InterPro" id="IPR051599">
    <property type="entry name" value="Cell_Envelope_Assoc"/>
</dbReference>
<keyword evidence="1" id="KW-0812">Transmembrane</keyword>
<dbReference type="RefSeq" id="WP_041065657.1">
    <property type="nucleotide sequence ID" value="NZ_AP012273.1"/>
</dbReference>
<dbReference type="GO" id="GO:0000270">
    <property type="term" value="P:peptidoglycan metabolic process"/>
    <property type="evidence" value="ECO:0007669"/>
    <property type="project" value="TreeGrafter"/>
</dbReference>
<dbReference type="Proteomes" id="UP000031631">
    <property type="component" value="Chromosome"/>
</dbReference>
<evidence type="ECO:0000259" key="2">
    <source>
        <dbReference type="Pfam" id="PF02698"/>
    </source>
</evidence>
<dbReference type="InterPro" id="IPR014729">
    <property type="entry name" value="Rossmann-like_a/b/a_fold"/>
</dbReference>
<dbReference type="GO" id="GO:0043164">
    <property type="term" value="P:Gram-negative-bacterium-type cell wall biogenesis"/>
    <property type="evidence" value="ECO:0007669"/>
    <property type="project" value="TreeGrafter"/>
</dbReference>
<dbReference type="OrthoDB" id="9809813at2"/>
<dbReference type="PANTHER" id="PTHR30336">
    <property type="entry name" value="INNER MEMBRANE PROTEIN, PROBABLE PERMEASE"/>
    <property type="match status" value="1"/>
</dbReference>
<keyword evidence="4" id="KW-1185">Reference proteome</keyword>
<sequence>MSYLMTKLLPLLVYPLGLSILLLLGALLWQRRKPLATLFVVTAVMLLWICSTPRFSDWLMATLEDDYPPTSASTAPEADAIVLLGGMIRGRVPGADLPDLSDSVDRLFHAAALYRAGKAPVLVLTGGNAEGYEPEAVAMGRVLETMGINREVMVLEDKSRNTHQNARNTAPILNSLQAHSILLVTSAYHMSRAMMEFRDKGVKVYAAATDYRVVDTPRTMLDWLPSSGALNQTTIAIKEYLGMLVAPLR</sequence>
<protein>
    <recommendedName>
        <fullName evidence="2">DUF218 domain-containing protein</fullName>
    </recommendedName>
</protein>
<dbReference type="Pfam" id="PF02698">
    <property type="entry name" value="DUF218"/>
    <property type="match status" value="1"/>
</dbReference>
<organism evidence="3 4">
    <name type="scientific">Thiolapillus brandeum</name>
    <dbReference type="NCBI Taxonomy" id="1076588"/>
    <lineage>
        <taxon>Bacteria</taxon>
        <taxon>Pseudomonadati</taxon>
        <taxon>Pseudomonadota</taxon>
        <taxon>Gammaproteobacteria</taxon>
        <taxon>Chromatiales</taxon>
        <taxon>Sedimenticolaceae</taxon>
        <taxon>Thiolapillus</taxon>
    </lineage>
</organism>
<dbReference type="GO" id="GO:0005886">
    <property type="term" value="C:plasma membrane"/>
    <property type="evidence" value="ECO:0007669"/>
    <property type="project" value="TreeGrafter"/>
</dbReference>
<name>A0A7U6GHF3_9GAMM</name>
<dbReference type="AlphaFoldDB" id="A0A7U6GHF3"/>
<accession>A0A7U6GHF3</accession>
<keyword evidence="1" id="KW-1133">Transmembrane helix</keyword>
<feature type="transmembrane region" description="Helical" evidence="1">
    <location>
        <begin position="35"/>
        <end position="51"/>
    </location>
</feature>
<dbReference type="KEGG" id="tbn:TBH_C0759"/>
<keyword evidence="1" id="KW-0472">Membrane</keyword>
<dbReference type="PANTHER" id="PTHR30336:SF4">
    <property type="entry name" value="ENVELOPE BIOGENESIS FACTOR ELYC"/>
    <property type="match status" value="1"/>
</dbReference>
<feature type="transmembrane region" description="Helical" evidence="1">
    <location>
        <begin position="12"/>
        <end position="29"/>
    </location>
</feature>
<dbReference type="InterPro" id="IPR003848">
    <property type="entry name" value="DUF218"/>
</dbReference>
<evidence type="ECO:0000256" key="1">
    <source>
        <dbReference type="SAM" id="Phobius"/>
    </source>
</evidence>
<proteinExistence type="predicted"/>
<dbReference type="EMBL" id="AP012273">
    <property type="protein sequence ID" value="BAO43696.1"/>
    <property type="molecule type" value="Genomic_DNA"/>
</dbReference>
<evidence type="ECO:0000313" key="3">
    <source>
        <dbReference type="EMBL" id="BAO43696.1"/>
    </source>
</evidence>
<dbReference type="CDD" id="cd06259">
    <property type="entry name" value="YdcF-like"/>
    <property type="match status" value="1"/>
</dbReference>
<dbReference type="Gene3D" id="3.40.50.620">
    <property type="entry name" value="HUPs"/>
    <property type="match status" value="1"/>
</dbReference>
<reference evidence="3 4" key="1">
    <citation type="journal article" date="2014" name="PLoS ONE">
        <title>Physiological and genomic features of a novel sulfur-oxidizing gammaproteobacterium belonging to a previously uncultivated symbiotic lineage isolated from a hydrothermal vent.</title>
        <authorList>
            <person name="Nunoura T."/>
            <person name="Takaki Y."/>
            <person name="Kazama H."/>
            <person name="Kakuta J."/>
            <person name="Shimamura S."/>
            <person name="Makita H."/>
            <person name="Hirai M."/>
            <person name="Miyazaki M."/>
            <person name="Takai K."/>
        </authorList>
    </citation>
    <scope>NUCLEOTIDE SEQUENCE [LARGE SCALE GENOMIC DNA]</scope>
    <source>
        <strain evidence="3 4">Hiromi1</strain>
    </source>
</reference>
<feature type="domain" description="DUF218" evidence="2">
    <location>
        <begin position="79"/>
        <end position="242"/>
    </location>
</feature>
<evidence type="ECO:0000313" key="4">
    <source>
        <dbReference type="Proteomes" id="UP000031631"/>
    </source>
</evidence>
<gene>
    <name evidence="3" type="ORF">TBH_C0759</name>
</gene>